<accession>A0A2R4MFI7</accession>
<evidence type="ECO:0000256" key="3">
    <source>
        <dbReference type="ARBA" id="ARBA00023163"/>
    </source>
</evidence>
<dbReference type="Proteomes" id="UP000258927">
    <property type="component" value="Chromosome"/>
</dbReference>
<dbReference type="CDD" id="cd04781">
    <property type="entry name" value="HTH_MerR-like_sg6"/>
    <property type="match status" value="1"/>
</dbReference>
<protein>
    <submittedName>
        <fullName evidence="6">HTH-type transcriptional activator SoxR like protein</fullName>
    </submittedName>
</protein>
<dbReference type="GO" id="GO:0003700">
    <property type="term" value="F:DNA-binding transcription factor activity"/>
    <property type="evidence" value="ECO:0007669"/>
    <property type="project" value="InterPro"/>
</dbReference>
<dbReference type="RefSeq" id="WP_342773337.1">
    <property type="nucleotide sequence ID" value="NZ_CP021330.1"/>
</dbReference>
<evidence type="ECO:0000256" key="1">
    <source>
        <dbReference type="ARBA" id="ARBA00023015"/>
    </source>
</evidence>
<name>A0A2R4MFI7_9HYPH</name>
<keyword evidence="4" id="KW-0175">Coiled coil</keyword>
<proteinExistence type="predicted"/>
<sequence>MIDIAQLSKKTGLPASKLRYYDEMGLIQSVGRKGLKRLFDADAEMRLSLIALGQNAGFSLDEIKDMFGARESVKIDRGKLQDKAEQLDRKIEKLKAMRDGLRHAAECPHEDHFQCPTFQRLMKVASAPRHKTQRSGRQL</sequence>
<dbReference type="PANTHER" id="PTHR30204:SF97">
    <property type="entry name" value="MERR FAMILY REGULATORY PROTEIN"/>
    <property type="match status" value="1"/>
</dbReference>
<dbReference type="AlphaFoldDB" id="A0A2R4MFI7"/>
<dbReference type="Pfam" id="PF09278">
    <property type="entry name" value="MerR-DNA-bind"/>
    <property type="match status" value="1"/>
</dbReference>
<dbReference type="Pfam" id="PF00376">
    <property type="entry name" value="MerR"/>
    <property type="match status" value="1"/>
</dbReference>
<dbReference type="Gene3D" id="1.10.1660.10">
    <property type="match status" value="1"/>
</dbReference>
<evidence type="ECO:0000256" key="2">
    <source>
        <dbReference type="ARBA" id="ARBA00023125"/>
    </source>
</evidence>
<feature type="domain" description="HTH merR-type" evidence="5">
    <location>
        <begin position="1"/>
        <end position="69"/>
    </location>
</feature>
<dbReference type="InterPro" id="IPR000551">
    <property type="entry name" value="MerR-type_HTH_dom"/>
</dbReference>
<reference evidence="6 7" key="1">
    <citation type="submission" date="2017-05" db="EMBL/GenBank/DDBJ databases">
        <title>Genome Analysis of Maritalea myrionectae HL2708#5.</title>
        <authorList>
            <consortium name="Cotde Inc.-PKNU"/>
            <person name="Jang D."/>
            <person name="Oh H.-M."/>
        </authorList>
    </citation>
    <scope>NUCLEOTIDE SEQUENCE [LARGE SCALE GENOMIC DNA]</scope>
    <source>
        <strain evidence="6 7">HL2708#5</strain>
    </source>
</reference>
<dbReference type="SMART" id="SM00422">
    <property type="entry name" value="HTH_MERR"/>
    <property type="match status" value="1"/>
</dbReference>
<feature type="coiled-coil region" evidence="4">
    <location>
        <begin position="70"/>
        <end position="104"/>
    </location>
</feature>
<keyword evidence="7" id="KW-1185">Reference proteome</keyword>
<organism evidence="6 7">
    <name type="scientific">Maritalea myrionectae</name>
    <dbReference type="NCBI Taxonomy" id="454601"/>
    <lineage>
        <taxon>Bacteria</taxon>
        <taxon>Pseudomonadati</taxon>
        <taxon>Pseudomonadota</taxon>
        <taxon>Alphaproteobacteria</taxon>
        <taxon>Hyphomicrobiales</taxon>
        <taxon>Devosiaceae</taxon>
        <taxon>Maritalea</taxon>
    </lineage>
</organism>
<evidence type="ECO:0000256" key="4">
    <source>
        <dbReference type="SAM" id="Coils"/>
    </source>
</evidence>
<keyword evidence="3" id="KW-0804">Transcription</keyword>
<dbReference type="STRING" id="1122213.GCA_000423365_02443"/>
<keyword evidence="2" id="KW-0238">DNA-binding</keyword>
<gene>
    <name evidence="6" type="ORF">MXMO3_02143</name>
</gene>
<dbReference type="EMBL" id="CP021330">
    <property type="protein sequence ID" value="AVX04664.1"/>
    <property type="molecule type" value="Genomic_DNA"/>
</dbReference>
<dbReference type="InterPro" id="IPR047057">
    <property type="entry name" value="MerR_fam"/>
</dbReference>
<dbReference type="SUPFAM" id="SSF46955">
    <property type="entry name" value="Putative DNA-binding domain"/>
    <property type="match status" value="1"/>
</dbReference>
<evidence type="ECO:0000313" key="6">
    <source>
        <dbReference type="EMBL" id="AVX04664.1"/>
    </source>
</evidence>
<dbReference type="InterPro" id="IPR009061">
    <property type="entry name" value="DNA-bd_dom_put_sf"/>
</dbReference>
<evidence type="ECO:0000259" key="5">
    <source>
        <dbReference type="PROSITE" id="PS50937"/>
    </source>
</evidence>
<dbReference type="GO" id="GO:0003677">
    <property type="term" value="F:DNA binding"/>
    <property type="evidence" value="ECO:0007669"/>
    <property type="project" value="UniProtKB-KW"/>
</dbReference>
<evidence type="ECO:0000313" key="7">
    <source>
        <dbReference type="Proteomes" id="UP000258927"/>
    </source>
</evidence>
<dbReference type="InterPro" id="IPR015358">
    <property type="entry name" value="Tscrpt_reg_MerR_DNA-bd"/>
</dbReference>
<dbReference type="PANTHER" id="PTHR30204">
    <property type="entry name" value="REDOX-CYCLING DRUG-SENSING TRANSCRIPTIONAL ACTIVATOR SOXR"/>
    <property type="match status" value="1"/>
</dbReference>
<keyword evidence="1" id="KW-0805">Transcription regulation</keyword>
<dbReference type="PROSITE" id="PS50937">
    <property type="entry name" value="HTH_MERR_2"/>
    <property type="match status" value="1"/>
</dbReference>
<dbReference type="KEGG" id="mmyr:MXMO3_02143"/>